<dbReference type="EMBL" id="JAUSTQ010000007">
    <property type="protein sequence ID" value="MDQ0159971.1"/>
    <property type="molecule type" value="Genomic_DNA"/>
</dbReference>
<feature type="transmembrane region" description="Helical" evidence="1">
    <location>
        <begin position="44"/>
        <end position="63"/>
    </location>
</feature>
<proteinExistence type="predicted"/>
<protein>
    <recommendedName>
        <fullName evidence="4">DUF4181 domain-containing protein</fullName>
    </recommendedName>
</protein>
<reference evidence="2 3" key="1">
    <citation type="submission" date="2023-07" db="EMBL/GenBank/DDBJ databases">
        <title>Genomic Encyclopedia of Type Strains, Phase IV (KMG-IV): sequencing the most valuable type-strain genomes for metagenomic binning, comparative biology and taxonomic classification.</title>
        <authorList>
            <person name="Goeker M."/>
        </authorList>
    </citation>
    <scope>NUCLEOTIDE SEQUENCE [LARGE SCALE GENOMIC DNA]</scope>
    <source>
        <strain evidence="2 3">DSM 16460</strain>
    </source>
</reference>
<gene>
    <name evidence="2" type="ORF">J2S77_001958</name>
</gene>
<evidence type="ECO:0000256" key="1">
    <source>
        <dbReference type="SAM" id="Phobius"/>
    </source>
</evidence>
<organism evidence="2 3">
    <name type="scientific">Alkalibacillus salilacus</name>
    <dbReference type="NCBI Taxonomy" id="284582"/>
    <lineage>
        <taxon>Bacteria</taxon>
        <taxon>Bacillati</taxon>
        <taxon>Bacillota</taxon>
        <taxon>Bacilli</taxon>
        <taxon>Bacillales</taxon>
        <taxon>Bacillaceae</taxon>
        <taxon>Alkalibacillus</taxon>
    </lineage>
</organism>
<accession>A0ABT9VG94</accession>
<name>A0ABT9VG94_9BACI</name>
<feature type="transmembrane region" description="Helical" evidence="1">
    <location>
        <begin position="75"/>
        <end position="99"/>
    </location>
</feature>
<keyword evidence="1" id="KW-0812">Transmembrane</keyword>
<evidence type="ECO:0000313" key="2">
    <source>
        <dbReference type="EMBL" id="MDQ0159971.1"/>
    </source>
</evidence>
<dbReference type="Proteomes" id="UP001224359">
    <property type="component" value="Unassembled WGS sequence"/>
</dbReference>
<dbReference type="RefSeq" id="WP_306976851.1">
    <property type="nucleotide sequence ID" value="NZ_JAUSTQ010000007.1"/>
</dbReference>
<keyword evidence="3" id="KW-1185">Reference proteome</keyword>
<evidence type="ECO:0008006" key="4">
    <source>
        <dbReference type="Google" id="ProtNLM"/>
    </source>
</evidence>
<keyword evidence="1" id="KW-1133">Transmembrane helix</keyword>
<evidence type="ECO:0000313" key="3">
    <source>
        <dbReference type="Proteomes" id="UP001224359"/>
    </source>
</evidence>
<keyword evidence="1" id="KW-0472">Membrane</keyword>
<feature type="transmembrane region" description="Helical" evidence="1">
    <location>
        <begin position="21"/>
        <end position="38"/>
    </location>
</feature>
<comment type="caution">
    <text evidence="2">The sequence shown here is derived from an EMBL/GenBank/DDBJ whole genome shotgun (WGS) entry which is preliminary data.</text>
</comment>
<sequence length="104" mass="12450">MKKYWQAIEEYFEDVDKRMDNNLTLAGVFAVLIIAKIINKPFYYDMTLLTLLILVRLGWDLVNPRSRQQKRHRQTLSITLALGSLIVLIWFVVRVIFYYPLWLD</sequence>